<comment type="similarity">
    <text evidence="2">Belongs to the AGR family.</text>
</comment>
<dbReference type="GO" id="GO:0005783">
    <property type="term" value="C:endoplasmic reticulum"/>
    <property type="evidence" value="ECO:0007669"/>
    <property type="project" value="TreeGrafter"/>
</dbReference>
<evidence type="ECO:0000313" key="5">
    <source>
        <dbReference type="Proteomes" id="UP000694388"/>
    </source>
</evidence>
<accession>A0A8C4NKP4</accession>
<keyword evidence="1" id="KW-0732">Signal</keyword>
<proteinExistence type="inferred from homology"/>
<dbReference type="FunFam" id="3.40.30.10:FF:000036">
    <property type="entry name" value="anterior gradient protein 2 homolog"/>
    <property type="match status" value="1"/>
</dbReference>
<feature type="region of interest" description="Disordered" evidence="3">
    <location>
        <begin position="173"/>
        <end position="204"/>
    </location>
</feature>
<evidence type="ECO:0000256" key="3">
    <source>
        <dbReference type="SAM" id="MobiDB-lite"/>
    </source>
</evidence>
<dbReference type="PANTHER" id="PTHR15337:SF5">
    <property type="entry name" value="ANTERIOR GRADIENT PROTEIN 3"/>
    <property type="match status" value="1"/>
</dbReference>
<protein>
    <submittedName>
        <fullName evidence="4">Uncharacterized protein</fullName>
    </submittedName>
</protein>
<organism evidence="4 5">
    <name type="scientific">Eptatretus burgeri</name>
    <name type="common">Inshore hagfish</name>
    <dbReference type="NCBI Taxonomy" id="7764"/>
    <lineage>
        <taxon>Eukaryota</taxon>
        <taxon>Metazoa</taxon>
        <taxon>Chordata</taxon>
        <taxon>Craniata</taxon>
        <taxon>Vertebrata</taxon>
        <taxon>Cyclostomata</taxon>
        <taxon>Myxini</taxon>
        <taxon>Myxiniformes</taxon>
        <taxon>Myxinidae</taxon>
        <taxon>Eptatretinae</taxon>
        <taxon>Eptatretus</taxon>
    </lineage>
</organism>
<dbReference type="SUPFAM" id="SSF52833">
    <property type="entry name" value="Thioredoxin-like"/>
    <property type="match status" value="1"/>
</dbReference>
<dbReference type="InterPro" id="IPR051099">
    <property type="entry name" value="AGR/TXD"/>
</dbReference>
<dbReference type="AlphaFoldDB" id="A0A8C4NKP4"/>
<dbReference type="Pfam" id="PF13899">
    <property type="entry name" value="Thioredoxin_7"/>
    <property type="match status" value="1"/>
</dbReference>
<dbReference type="Proteomes" id="UP000694388">
    <property type="component" value="Unplaced"/>
</dbReference>
<reference evidence="4" key="1">
    <citation type="submission" date="2025-08" db="UniProtKB">
        <authorList>
            <consortium name="Ensembl"/>
        </authorList>
    </citation>
    <scope>IDENTIFICATION</scope>
</reference>
<evidence type="ECO:0000313" key="4">
    <source>
        <dbReference type="Ensembl" id="ENSEBUP00000004542.1"/>
    </source>
</evidence>
<sequence>MALESHSSNTNIRCVPPTLVRRVGCPPVEPVELVLQPSAHLSNSFSSHLPTCRTRCPSIYPPVELVLQPSAHLSYPFSSHLPTCRTRSPAICPPVVPVLQPSAHLSYPLSIHLPTWGSRYPTVCLVSHAPVHLSSRLAAAGHLSLCTGRAGMKVAVMALSMFFLNVARAKEKHHLQQQPQQQQHEEDKVEEVKRRVMGPKKPPQTLSRGWGDGLEWVQTYEQALFLCQKIGKPLMVIHHLDECPYSQALKKAFAASDEIQTMAEDNFIMLNVMHETVDKNLSPDGTYVPRIIFIDPSLTVRADITSRYKNRLYTYEPEDIPLRKDQARKWGRFLNPWVWNGTAPV</sequence>
<feature type="compositionally biased region" description="Basic and acidic residues" evidence="3">
    <location>
        <begin position="183"/>
        <end position="194"/>
    </location>
</feature>
<evidence type="ECO:0000256" key="1">
    <source>
        <dbReference type="ARBA" id="ARBA00022729"/>
    </source>
</evidence>
<reference evidence="4" key="2">
    <citation type="submission" date="2025-09" db="UniProtKB">
        <authorList>
            <consortium name="Ensembl"/>
        </authorList>
    </citation>
    <scope>IDENTIFICATION</scope>
</reference>
<dbReference type="GeneTree" id="ENSGT00530000063273"/>
<dbReference type="InterPro" id="IPR036249">
    <property type="entry name" value="Thioredoxin-like_sf"/>
</dbReference>
<name>A0A8C4NKP4_EPTBU</name>
<dbReference type="Ensembl" id="ENSEBUT00000004980.1">
    <property type="protein sequence ID" value="ENSEBUP00000004542.1"/>
    <property type="gene ID" value="ENSEBUG00000003187.1"/>
</dbReference>
<evidence type="ECO:0000256" key="2">
    <source>
        <dbReference type="ARBA" id="ARBA00038124"/>
    </source>
</evidence>
<dbReference type="PANTHER" id="PTHR15337">
    <property type="entry name" value="ANTERIOR GRADIENT PROTEIN-RELATED"/>
    <property type="match status" value="1"/>
</dbReference>
<keyword evidence="5" id="KW-1185">Reference proteome</keyword>
<dbReference type="Gene3D" id="3.40.30.10">
    <property type="entry name" value="Glutaredoxin"/>
    <property type="match status" value="1"/>
</dbReference>